<dbReference type="PATRIC" id="fig|993517.3.peg.5136"/>
<comment type="caution">
    <text evidence="2">The sequence shown here is derived from an EMBL/GenBank/DDBJ whole genome shotgun (WGS) entry which is preliminary data.</text>
</comment>
<dbReference type="EMBL" id="AMCW01000135">
    <property type="protein sequence ID" value="EKK00019.1"/>
    <property type="molecule type" value="Genomic_DNA"/>
</dbReference>
<organism evidence="2 3">
    <name type="scientific">Rhodopirellula baltica SH28</name>
    <dbReference type="NCBI Taxonomy" id="993517"/>
    <lineage>
        <taxon>Bacteria</taxon>
        <taxon>Pseudomonadati</taxon>
        <taxon>Planctomycetota</taxon>
        <taxon>Planctomycetia</taxon>
        <taxon>Pirellulales</taxon>
        <taxon>Pirellulaceae</taxon>
        <taxon>Rhodopirellula</taxon>
    </lineage>
</organism>
<feature type="region of interest" description="Disordered" evidence="1">
    <location>
        <begin position="1"/>
        <end position="54"/>
    </location>
</feature>
<name>K5DB37_RHOBT</name>
<evidence type="ECO:0000313" key="2">
    <source>
        <dbReference type="EMBL" id="EKK00019.1"/>
    </source>
</evidence>
<reference evidence="2 3" key="1">
    <citation type="journal article" date="2013" name="Mar. Genomics">
        <title>Expression of sulfatases in Rhodopirellula baltica and the diversity of sulfatases in the genus Rhodopirellula.</title>
        <authorList>
            <person name="Wegner C.E."/>
            <person name="Richter-Heitmann T."/>
            <person name="Klindworth A."/>
            <person name="Klockow C."/>
            <person name="Richter M."/>
            <person name="Achstetter T."/>
            <person name="Glockner F.O."/>
            <person name="Harder J."/>
        </authorList>
    </citation>
    <scope>NUCLEOTIDE SEQUENCE [LARGE SCALE GENOMIC DNA]</scope>
    <source>
        <strain evidence="2 3">SH28</strain>
    </source>
</reference>
<dbReference type="Proteomes" id="UP000007993">
    <property type="component" value="Unassembled WGS sequence"/>
</dbReference>
<accession>K5DB37</accession>
<dbReference type="AlphaFoldDB" id="K5DB37"/>
<proteinExistence type="predicted"/>
<feature type="compositionally biased region" description="Polar residues" evidence="1">
    <location>
        <begin position="26"/>
        <end position="54"/>
    </location>
</feature>
<evidence type="ECO:0000256" key="1">
    <source>
        <dbReference type="SAM" id="MobiDB-lite"/>
    </source>
</evidence>
<gene>
    <name evidence="2" type="ORF">RBSH_04726</name>
</gene>
<sequence>MPSASKRQSDGLERPQSTRPFRKPPGTTQFNATSLRPKISQEQRPATFNSAIAR</sequence>
<protein>
    <submittedName>
        <fullName evidence="2">Uncharacterized protein</fullName>
    </submittedName>
</protein>
<evidence type="ECO:0000313" key="3">
    <source>
        <dbReference type="Proteomes" id="UP000007993"/>
    </source>
</evidence>